<keyword evidence="2" id="KW-0472">Membrane</keyword>
<sequence length="347" mass="36557">MEDTREVSAELHRLAESEPLQPVDSAQALARGRRGRRRRTFIGAGGAVAGVAAVALAVTVLPNLTSAGRQPSVAGQSQAQNSDFSAVPGVPRGEAGADQRVSYDEAQRRCSLRNPDEKRPLEKHAGTYRTGRMAMYKVANGERFNRCIVPGGDKPSAELVAAAAKDPVPTSVAGKLRNCSVLSWVDLTKWQVVASDQSKDRGTGVVVAVSPSGTKVVDCDLSANKRPLAELDRTTAFTTLTKLGGDDPTLEPAAKAKRANMYAGAGGSGACTAGVCKGYGMTAWGRVASTTATTVQVHLGKARPYVVPVGQGGWFALVYRTTASHKQGTYPKIQAYDKNGKVVQTFS</sequence>
<dbReference type="Proteomes" id="UP001501705">
    <property type="component" value="Unassembled WGS sequence"/>
</dbReference>
<comment type="caution">
    <text evidence="3">The sequence shown here is derived from an EMBL/GenBank/DDBJ whole genome shotgun (WGS) entry which is preliminary data.</text>
</comment>
<evidence type="ECO:0000313" key="3">
    <source>
        <dbReference type="EMBL" id="GAA1551373.1"/>
    </source>
</evidence>
<dbReference type="EMBL" id="BAAAPH010000001">
    <property type="protein sequence ID" value="GAA1551373.1"/>
    <property type="molecule type" value="Genomic_DNA"/>
</dbReference>
<feature type="region of interest" description="Disordered" evidence="1">
    <location>
        <begin position="1"/>
        <end position="36"/>
    </location>
</feature>
<feature type="compositionally biased region" description="Polar residues" evidence="1">
    <location>
        <begin position="68"/>
        <end position="84"/>
    </location>
</feature>
<dbReference type="RefSeq" id="WP_344231656.1">
    <property type="nucleotide sequence ID" value="NZ_BAAAPH010000001.1"/>
</dbReference>
<feature type="compositionally biased region" description="Basic and acidic residues" evidence="1">
    <location>
        <begin position="1"/>
        <end position="16"/>
    </location>
</feature>
<keyword evidence="4" id="KW-1185">Reference proteome</keyword>
<dbReference type="InterPro" id="IPR006311">
    <property type="entry name" value="TAT_signal"/>
</dbReference>
<protein>
    <submittedName>
        <fullName evidence="3">Uncharacterized protein</fullName>
    </submittedName>
</protein>
<proteinExistence type="predicted"/>
<gene>
    <name evidence="3" type="ORF">GCM10009804_05160</name>
</gene>
<keyword evidence="2" id="KW-0812">Transmembrane</keyword>
<feature type="transmembrane region" description="Helical" evidence="2">
    <location>
        <begin position="41"/>
        <end position="61"/>
    </location>
</feature>
<organism evidence="3 4">
    <name type="scientific">Kribbella hippodromi</name>
    <dbReference type="NCBI Taxonomy" id="434347"/>
    <lineage>
        <taxon>Bacteria</taxon>
        <taxon>Bacillati</taxon>
        <taxon>Actinomycetota</taxon>
        <taxon>Actinomycetes</taxon>
        <taxon>Propionibacteriales</taxon>
        <taxon>Kribbellaceae</taxon>
        <taxon>Kribbella</taxon>
    </lineage>
</organism>
<keyword evidence="2" id="KW-1133">Transmembrane helix</keyword>
<reference evidence="3 4" key="1">
    <citation type="journal article" date="2019" name="Int. J. Syst. Evol. Microbiol.">
        <title>The Global Catalogue of Microorganisms (GCM) 10K type strain sequencing project: providing services to taxonomists for standard genome sequencing and annotation.</title>
        <authorList>
            <consortium name="The Broad Institute Genomics Platform"/>
            <consortium name="The Broad Institute Genome Sequencing Center for Infectious Disease"/>
            <person name="Wu L."/>
            <person name="Ma J."/>
        </authorList>
    </citation>
    <scope>NUCLEOTIDE SEQUENCE [LARGE SCALE GENOMIC DNA]</scope>
    <source>
        <strain evidence="3 4">JCM 15572</strain>
    </source>
</reference>
<dbReference type="PROSITE" id="PS51318">
    <property type="entry name" value="TAT"/>
    <property type="match status" value="1"/>
</dbReference>
<accession>A0ABN2C275</accession>
<evidence type="ECO:0000256" key="2">
    <source>
        <dbReference type="SAM" id="Phobius"/>
    </source>
</evidence>
<evidence type="ECO:0000313" key="4">
    <source>
        <dbReference type="Proteomes" id="UP001501705"/>
    </source>
</evidence>
<feature type="compositionally biased region" description="Basic and acidic residues" evidence="1">
    <location>
        <begin position="95"/>
        <end position="124"/>
    </location>
</feature>
<evidence type="ECO:0000256" key="1">
    <source>
        <dbReference type="SAM" id="MobiDB-lite"/>
    </source>
</evidence>
<feature type="region of interest" description="Disordered" evidence="1">
    <location>
        <begin position="68"/>
        <end position="124"/>
    </location>
</feature>
<name>A0ABN2C275_9ACTN</name>